<evidence type="ECO:0000313" key="8">
    <source>
        <dbReference type="EMBL" id="KST67666.1"/>
    </source>
</evidence>
<evidence type="ECO:0000256" key="1">
    <source>
        <dbReference type="ARBA" id="ARBA00022475"/>
    </source>
</evidence>
<dbReference type="RefSeq" id="WP_036265708.1">
    <property type="nucleotide sequence ID" value="NZ_LMTZ01000085.1"/>
</dbReference>
<organism evidence="8 9">
    <name type="scientific">Mastigocoleus testarum BC008</name>
    <dbReference type="NCBI Taxonomy" id="371196"/>
    <lineage>
        <taxon>Bacteria</taxon>
        <taxon>Bacillati</taxon>
        <taxon>Cyanobacteriota</taxon>
        <taxon>Cyanophyceae</taxon>
        <taxon>Nostocales</taxon>
        <taxon>Hapalosiphonaceae</taxon>
        <taxon>Mastigocoleus</taxon>
    </lineage>
</organism>
<sequence length="123" mass="13844">MFPVRQLNFVIIFILGLGLVLFAIQNSEPATIQILPNLEVKAPVVVEFLLAVGLGAILAWLFSVWTQLQQNLISSQKVRQKNMEIRELKSKIENYQEEVQSLKLALPPAGEMQTKDLQEANAE</sequence>
<keyword evidence="4 6" id="KW-0472">Membrane</keyword>
<evidence type="ECO:0000256" key="4">
    <source>
        <dbReference type="ARBA" id="ARBA00023136"/>
    </source>
</evidence>
<dbReference type="OrthoDB" id="530861at2"/>
<evidence type="ECO:0000313" key="9">
    <source>
        <dbReference type="Proteomes" id="UP000053372"/>
    </source>
</evidence>
<evidence type="ECO:0000256" key="5">
    <source>
        <dbReference type="SAM" id="Coils"/>
    </source>
</evidence>
<feature type="coiled-coil region" evidence="5">
    <location>
        <begin position="78"/>
        <end position="105"/>
    </location>
</feature>
<accession>A0A0V7ZTH2</accession>
<keyword evidence="2 6" id="KW-0812">Transmembrane</keyword>
<dbReference type="Proteomes" id="UP000053372">
    <property type="component" value="Unassembled WGS sequence"/>
</dbReference>
<keyword evidence="5" id="KW-0175">Coiled coil</keyword>
<evidence type="ECO:0000259" key="7">
    <source>
        <dbReference type="Pfam" id="PF06305"/>
    </source>
</evidence>
<protein>
    <recommendedName>
        <fullName evidence="7">Lipopolysaccharide assembly protein A domain-containing protein</fullName>
    </recommendedName>
</protein>
<dbReference type="InterPro" id="IPR010445">
    <property type="entry name" value="LapA_dom"/>
</dbReference>
<name>A0A0V7ZTH2_9CYAN</name>
<feature type="domain" description="Lipopolysaccharide assembly protein A" evidence="7">
    <location>
        <begin position="25"/>
        <end position="99"/>
    </location>
</feature>
<comment type="caution">
    <text evidence="8">The sequence shown here is derived from an EMBL/GenBank/DDBJ whole genome shotgun (WGS) entry which is preliminary data.</text>
</comment>
<evidence type="ECO:0000256" key="2">
    <source>
        <dbReference type="ARBA" id="ARBA00022692"/>
    </source>
</evidence>
<keyword evidence="3 6" id="KW-1133">Transmembrane helix</keyword>
<keyword evidence="9" id="KW-1185">Reference proteome</keyword>
<dbReference type="GO" id="GO:0005886">
    <property type="term" value="C:plasma membrane"/>
    <property type="evidence" value="ECO:0007669"/>
    <property type="project" value="InterPro"/>
</dbReference>
<dbReference type="EMBL" id="LMTZ01000085">
    <property type="protein sequence ID" value="KST67666.1"/>
    <property type="molecule type" value="Genomic_DNA"/>
</dbReference>
<reference evidence="8 9" key="1">
    <citation type="journal article" date="2015" name="Genome Announc.">
        <title>Draft Genome of the Euendolithic (true boring) Cyanobacterium Mastigocoleus testarum strain BC008.</title>
        <authorList>
            <person name="Guida B.S."/>
            <person name="Garcia-Pichel F."/>
        </authorList>
    </citation>
    <scope>NUCLEOTIDE SEQUENCE [LARGE SCALE GENOMIC DNA]</scope>
    <source>
        <strain evidence="8 9">BC008</strain>
    </source>
</reference>
<evidence type="ECO:0000256" key="6">
    <source>
        <dbReference type="SAM" id="Phobius"/>
    </source>
</evidence>
<keyword evidence="1" id="KW-1003">Cell membrane</keyword>
<proteinExistence type="predicted"/>
<evidence type="ECO:0000256" key="3">
    <source>
        <dbReference type="ARBA" id="ARBA00022989"/>
    </source>
</evidence>
<dbReference type="CDD" id="cd14686">
    <property type="entry name" value="bZIP"/>
    <property type="match status" value="1"/>
</dbReference>
<dbReference type="AlphaFoldDB" id="A0A0V7ZTH2"/>
<feature type="transmembrane region" description="Helical" evidence="6">
    <location>
        <begin position="44"/>
        <end position="65"/>
    </location>
</feature>
<dbReference type="Pfam" id="PF06305">
    <property type="entry name" value="LapA_dom"/>
    <property type="match status" value="1"/>
</dbReference>
<feature type="transmembrane region" description="Helical" evidence="6">
    <location>
        <begin position="7"/>
        <end position="24"/>
    </location>
</feature>
<gene>
    <name evidence="8" type="ORF">BC008_43700</name>
</gene>